<feature type="region of interest" description="Disordered" evidence="1">
    <location>
        <begin position="67"/>
        <end position="97"/>
    </location>
</feature>
<feature type="compositionally biased region" description="Polar residues" evidence="1">
    <location>
        <begin position="67"/>
        <end position="78"/>
    </location>
</feature>
<evidence type="ECO:0000313" key="3">
    <source>
        <dbReference type="Proteomes" id="UP000886523"/>
    </source>
</evidence>
<protein>
    <submittedName>
        <fullName evidence="2">Uncharacterized protein</fullName>
    </submittedName>
</protein>
<sequence length="231" mass="26037">MRSSKPIWLSPEPLWLSPEPLWLSLEPLWLSLKPLWLSPEPKRTITQAPSAVQSPLKYLAEDSATTSFPPTGWNQTQIVDLDDSDDDQDFNESDAQSIDDDDVIDVETLDRDLHVKPTVSNGRLFAGKCYMRKEIRSLLGVIFMYQSKNVVRGRRLGVRNFASFPVMFHPRIPAVPGADGEVFLGLTYEATLGTKGGRKISLRFFQAERLGHLDLVFGNIWAPIASRDCLH</sequence>
<evidence type="ECO:0000313" key="2">
    <source>
        <dbReference type="EMBL" id="KAF9514431.1"/>
    </source>
</evidence>
<dbReference type="EMBL" id="MU128960">
    <property type="protein sequence ID" value="KAF9514431.1"/>
    <property type="molecule type" value="Genomic_DNA"/>
</dbReference>
<reference evidence="2" key="1">
    <citation type="journal article" date="2020" name="Nat. Commun.">
        <title>Large-scale genome sequencing of mycorrhizal fungi provides insights into the early evolution of symbiotic traits.</title>
        <authorList>
            <person name="Miyauchi S."/>
            <person name="Kiss E."/>
            <person name="Kuo A."/>
            <person name="Drula E."/>
            <person name="Kohler A."/>
            <person name="Sanchez-Garcia M."/>
            <person name="Morin E."/>
            <person name="Andreopoulos B."/>
            <person name="Barry K.W."/>
            <person name="Bonito G."/>
            <person name="Buee M."/>
            <person name="Carver A."/>
            <person name="Chen C."/>
            <person name="Cichocki N."/>
            <person name="Clum A."/>
            <person name="Culley D."/>
            <person name="Crous P.W."/>
            <person name="Fauchery L."/>
            <person name="Girlanda M."/>
            <person name="Hayes R.D."/>
            <person name="Keri Z."/>
            <person name="LaButti K."/>
            <person name="Lipzen A."/>
            <person name="Lombard V."/>
            <person name="Magnuson J."/>
            <person name="Maillard F."/>
            <person name="Murat C."/>
            <person name="Nolan M."/>
            <person name="Ohm R.A."/>
            <person name="Pangilinan J."/>
            <person name="Pereira M.F."/>
            <person name="Perotto S."/>
            <person name="Peter M."/>
            <person name="Pfister S."/>
            <person name="Riley R."/>
            <person name="Sitrit Y."/>
            <person name="Stielow J.B."/>
            <person name="Szollosi G."/>
            <person name="Zifcakova L."/>
            <person name="Stursova M."/>
            <person name="Spatafora J.W."/>
            <person name="Tedersoo L."/>
            <person name="Vaario L.M."/>
            <person name="Yamada A."/>
            <person name="Yan M."/>
            <person name="Wang P."/>
            <person name="Xu J."/>
            <person name="Bruns T."/>
            <person name="Baldrian P."/>
            <person name="Vilgalys R."/>
            <person name="Dunand C."/>
            <person name="Henrissat B."/>
            <person name="Grigoriev I.V."/>
            <person name="Hibbett D."/>
            <person name="Nagy L.G."/>
            <person name="Martin F.M."/>
        </authorList>
    </citation>
    <scope>NUCLEOTIDE SEQUENCE</scope>
    <source>
        <strain evidence="2">UP504</strain>
    </source>
</reference>
<dbReference type="Proteomes" id="UP000886523">
    <property type="component" value="Unassembled WGS sequence"/>
</dbReference>
<accession>A0A9P6DTL5</accession>
<proteinExistence type="predicted"/>
<organism evidence="2 3">
    <name type="scientific">Hydnum rufescens UP504</name>
    <dbReference type="NCBI Taxonomy" id="1448309"/>
    <lineage>
        <taxon>Eukaryota</taxon>
        <taxon>Fungi</taxon>
        <taxon>Dikarya</taxon>
        <taxon>Basidiomycota</taxon>
        <taxon>Agaricomycotina</taxon>
        <taxon>Agaricomycetes</taxon>
        <taxon>Cantharellales</taxon>
        <taxon>Hydnaceae</taxon>
        <taxon>Hydnum</taxon>
    </lineage>
</organism>
<gene>
    <name evidence="2" type="ORF">BS47DRAFT_1361651</name>
</gene>
<dbReference type="AlphaFoldDB" id="A0A9P6DTL5"/>
<feature type="compositionally biased region" description="Acidic residues" evidence="1">
    <location>
        <begin position="80"/>
        <end position="97"/>
    </location>
</feature>
<name>A0A9P6DTL5_9AGAM</name>
<keyword evidence="3" id="KW-1185">Reference proteome</keyword>
<evidence type="ECO:0000256" key="1">
    <source>
        <dbReference type="SAM" id="MobiDB-lite"/>
    </source>
</evidence>
<comment type="caution">
    <text evidence="2">The sequence shown here is derived from an EMBL/GenBank/DDBJ whole genome shotgun (WGS) entry which is preliminary data.</text>
</comment>